<dbReference type="WBParaSite" id="TMUE_3000014488.1">
    <property type="protein sequence ID" value="TMUE_3000014488.1"/>
    <property type="gene ID" value="WBGene00285825"/>
</dbReference>
<accession>A0A5S6R4Y2</accession>
<sequence length="108" mass="12140">MDAASDEGPFDAALIQQVVNSHSDGGSRPFRQGGRLESGQHREGREPQRRRRAAYGKDTSETSAGFLNWRPCLDYGAENNRAFSNAWMECCAYSTRTLQVLLHKQRHA</sequence>
<dbReference type="AlphaFoldDB" id="A0A5S6R4Y2"/>
<name>A0A5S6R4Y2_TRIMR</name>
<organism evidence="2 3">
    <name type="scientific">Trichuris muris</name>
    <name type="common">Mouse whipworm</name>
    <dbReference type="NCBI Taxonomy" id="70415"/>
    <lineage>
        <taxon>Eukaryota</taxon>
        <taxon>Metazoa</taxon>
        <taxon>Ecdysozoa</taxon>
        <taxon>Nematoda</taxon>
        <taxon>Enoplea</taxon>
        <taxon>Dorylaimia</taxon>
        <taxon>Trichinellida</taxon>
        <taxon>Trichuridae</taxon>
        <taxon>Trichuris</taxon>
    </lineage>
</organism>
<dbReference type="Proteomes" id="UP000046395">
    <property type="component" value="Unassembled WGS sequence"/>
</dbReference>
<evidence type="ECO:0000256" key="1">
    <source>
        <dbReference type="SAM" id="MobiDB-lite"/>
    </source>
</evidence>
<evidence type="ECO:0000313" key="2">
    <source>
        <dbReference type="Proteomes" id="UP000046395"/>
    </source>
</evidence>
<evidence type="ECO:0000313" key="3">
    <source>
        <dbReference type="WBParaSite" id="TMUE_3000014488.1"/>
    </source>
</evidence>
<protein>
    <submittedName>
        <fullName evidence="3">Uncharacterized protein</fullName>
    </submittedName>
</protein>
<feature type="compositionally biased region" description="Basic and acidic residues" evidence="1">
    <location>
        <begin position="38"/>
        <end position="47"/>
    </location>
</feature>
<proteinExistence type="predicted"/>
<feature type="region of interest" description="Disordered" evidence="1">
    <location>
        <begin position="21"/>
        <end position="60"/>
    </location>
</feature>
<keyword evidence="2" id="KW-1185">Reference proteome</keyword>
<reference evidence="3" key="1">
    <citation type="submission" date="2019-12" db="UniProtKB">
        <authorList>
            <consortium name="WormBaseParasite"/>
        </authorList>
    </citation>
    <scope>IDENTIFICATION</scope>
</reference>